<dbReference type="Proteomes" id="UP000067689">
    <property type="component" value="Chromosome"/>
</dbReference>
<evidence type="ECO:0000313" key="21">
    <source>
        <dbReference type="Proteomes" id="UP000067689"/>
    </source>
</evidence>
<dbReference type="GO" id="GO:0043752">
    <property type="term" value="F:adenosylcobinamide kinase activity"/>
    <property type="evidence" value="ECO:0007669"/>
    <property type="project" value="UniProtKB-EC"/>
</dbReference>
<dbReference type="Gene3D" id="3.40.50.300">
    <property type="entry name" value="P-loop containing nucleotide triphosphate hydrolases"/>
    <property type="match status" value="1"/>
</dbReference>
<comment type="similarity">
    <text evidence="7">Belongs to the CobU/CobP family.</text>
</comment>
<sequence length="178" mass="19430">MKALVTGGVRSGKSFHAESLVVAHEQVVYVAPGPPADPDDDPEWAERVARHRDRRPAHWVTLETTDLVAAIEDGGDDTAVLVDCLGTWLTAQLDELDAWDAIREDWEPVLMERVDAAASALARTSRTVVLVTNEVGMGVVPEHRSGRVFRDLLGVVNQRFSAECDQVLLVVAGRVLTL</sequence>
<feature type="binding site" evidence="19">
    <location>
        <begin position="31"/>
        <end position="33"/>
    </location>
    <ligand>
        <name>GTP</name>
        <dbReference type="ChEBI" id="CHEBI:37565"/>
    </ligand>
</feature>
<dbReference type="STRING" id="2041.AERYTH_15040"/>
<accession>A0A0U4BLD3</accession>
<name>A0A0U4BLD3_9ACTN</name>
<evidence type="ECO:0000256" key="8">
    <source>
        <dbReference type="ARBA" id="ARBA00012016"/>
    </source>
</evidence>
<evidence type="ECO:0000256" key="1">
    <source>
        <dbReference type="ARBA" id="ARBA00000312"/>
    </source>
</evidence>
<protein>
    <recommendedName>
        <fullName evidence="16">Adenosylcobinamide kinase</fullName>
        <ecNumber evidence="8">2.7.1.156</ecNumber>
        <ecNumber evidence="9">2.7.7.62</ecNumber>
    </recommendedName>
    <alternativeName>
        <fullName evidence="17">Adenosylcobinamide-phosphate guanylyltransferase</fullName>
    </alternativeName>
</protein>
<dbReference type="KEGG" id="aer:AERYTH_15040"/>
<dbReference type="InterPro" id="IPR003203">
    <property type="entry name" value="CobU/CobP"/>
</dbReference>
<comment type="catalytic activity">
    <reaction evidence="1">
        <text>adenosylcob(III)inamide + ATP = adenosylcob(III)inamide phosphate + ADP + H(+)</text>
        <dbReference type="Rhea" id="RHEA:15769"/>
        <dbReference type="ChEBI" id="CHEBI:2480"/>
        <dbReference type="ChEBI" id="CHEBI:15378"/>
        <dbReference type="ChEBI" id="CHEBI:30616"/>
        <dbReference type="ChEBI" id="CHEBI:58502"/>
        <dbReference type="ChEBI" id="CHEBI:456216"/>
        <dbReference type="EC" id="2.7.1.156"/>
    </reaction>
</comment>
<evidence type="ECO:0000256" key="9">
    <source>
        <dbReference type="ARBA" id="ARBA00012523"/>
    </source>
</evidence>
<keyword evidence="12 19" id="KW-0547">Nucleotide-binding</keyword>
<dbReference type="PATRIC" id="fig|2041.4.peg.3141"/>
<evidence type="ECO:0000256" key="4">
    <source>
        <dbReference type="ARBA" id="ARBA00003889"/>
    </source>
</evidence>
<dbReference type="PIRSF" id="PIRSF006135">
    <property type="entry name" value="CobU"/>
    <property type="match status" value="1"/>
</dbReference>
<dbReference type="SUPFAM" id="SSF52540">
    <property type="entry name" value="P-loop containing nucleoside triphosphate hydrolases"/>
    <property type="match status" value="1"/>
</dbReference>
<dbReference type="RefSeq" id="WP_067860372.1">
    <property type="nucleotide sequence ID" value="NZ_CP011502.1"/>
</dbReference>
<evidence type="ECO:0000256" key="16">
    <source>
        <dbReference type="ARBA" id="ARBA00029570"/>
    </source>
</evidence>
<evidence type="ECO:0000256" key="19">
    <source>
        <dbReference type="PIRSR" id="PIRSR006135-2"/>
    </source>
</evidence>
<dbReference type="UniPathway" id="UPA00148">
    <property type="reaction ID" value="UER00236"/>
</dbReference>
<proteinExistence type="inferred from homology"/>
<evidence type="ECO:0000256" key="7">
    <source>
        <dbReference type="ARBA" id="ARBA00007490"/>
    </source>
</evidence>
<dbReference type="Pfam" id="PF02283">
    <property type="entry name" value="CobU"/>
    <property type="match status" value="1"/>
</dbReference>
<evidence type="ECO:0000256" key="12">
    <source>
        <dbReference type="ARBA" id="ARBA00022741"/>
    </source>
</evidence>
<dbReference type="GO" id="GO:0008820">
    <property type="term" value="F:cobinamide phosphate guanylyltransferase activity"/>
    <property type="evidence" value="ECO:0007669"/>
    <property type="project" value="UniProtKB-EC"/>
</dbReference>
<gene>
    <name evidence="20" type="ORF">AERYTH_15040</name>
</gene>
<keyword evidence="15 19" id="KW-0342">GTP-binding</keyword>
<evidence type="ECO:0000256" key="2">
    <source>
        <dbReference type="ARBA" id="ARBA00000711"/>
    </source>
</evidence>
<keyword evidence="21" id="KW-1185">Reference proteome</keyword>
<reference evidence="20 21" key="1">
    <citation type="journal article" date="1991" name="Int. J. Syst. Bacteriol.">
        <title>Description of the erythromycin-producing bacterium Arthrobacter sp. strain NRRL B-3381 as Aeromicrobium erythreum gen. nov., sp. nov.</title>
        <authorList>
            <person name="Miller E.S."/>
            <person name="Woese C.R."/>
            <person name="Brenner S."/>
        </authorList>
    </citation>
    <scope>NUCLEOTIDE SEQUENCE [LARGE SCALE GENOMIC DNA]</scope>
    <source>
        <strain evidence="20 21">AR18</strain>
    </source>
</reference>
<dbReference type="GO" id="GO:0005525">
    <property type="term" value="F:GTP binding"/>
    <property type="evidence" value="ECO:0007669"/>
    <property type="project" value="UniProtKB-KW"/>
</dbReference>
<evidence type="ECO:0000256" key="11">
    <source>
        <dbReference type="ARBA" id="ARBA00022679"/>
    </source>
</evidence>
<evidence type="ECO:0000256" key="5">
    <source>
        <dbReference type="ARBA" id="ARBA00004692"/>
    </source>
</evidence>
<keyword evidence="13" id="KW-0418">Kinase</keyword>
<comment type="pathway">
    <text evidence="6">Cofactor biosynthesis; adenosylcobalamin biosynthesis; adenosylcobalamin from cob(II)yrinate a,c-diamide: step 5/7.</text>
</comment>
<dbReference type="CDD" id="cd00544">
    <property type="entry name" value="CobU"/>
    <property type="match status" value="1"/>
</dbReference>
<dbReference type="OrthoDB" id="9788370at2"/>
<evidence type="ECO:0000313" key="20">
    <source>
        <dbReference type="EMBL" id="ALX05921.1"/>
    </source>
</evidence>
<keyword evidence="20" id="KW-0548">Nucleotidyltransferase</keyword>
<dbReference type="PANTHER" id="PTHR34848:SF1">
    <property type="entry name" value="BIFUNCTIONAL ADENOSYLCOBALAMIN BIOSYNTHESIS PROTEIN COBU"/>
    <property type="match status" value="1"/>
</dbReference>
<evidence type="ECO:0000256" key="17">
    <source>
        <dbReference type="ARBA" id="ARBA00030571"/>
    </source>
</evidence>
<dbReference type="EMBL" id="CP011502">
    <property type="protein sequence ID" value="ALX05921.1"/>
    <property type="molecule type" value="Genomic_DNA"/>
</dbReference>
<feature type="binding site" evidence="19">
    <location>
        <begin position="52"/>
        <end position="55"/>
    </location>
    <ligand>
        <name>GTP</name>
        <dbReference type="ChEBI" id="CHEBI:37565"/>
    </ligand>
</feature>
<dbReference type="PANTHER" id="PTHR34848">
    <property type="match status" value="1"/>
</dbReference>
<keyword evidence="11 20" id="KW-0808">Transferase</keyword>
<keyword evidence="10" id="KW-0169">Cobalamin biosynthesis</keyword>
<evidence type="ECO:0000256" key="15">
    <source>
        <dbReference type="ARBA" id="ARBA00023134"/>
    </source>
</evidence>
<evidence type="ECO:0000256" key="13">
    <source>
        <dbReference type="ARBA" id="ARBA00022777"/>
    </source>
</evidence>
<feature type="binding site" evidence="19">
    <location>
        <position position="63"/>
    </location>
    <ligand>
        <name>GTP</name>
        <dbReference type="ChEBI" id="CHEBI:37565"/>
    </ligand>
</feature>
<dbReference type="AlphaFoldDB" id="A0A0U4BLD3"/>
<organism evidence="20 21">
    <name type="scientific">Aeromicrobium erythreum</name>
    <dbReference type="NCBI Taxonomy" id="2041"/>
    <lineage>
        <taxon>Bacteria</taxon>
        <taxon>Bacillati</taxon>
        <taxon>Actinomycetota</taxon>
        <taxon>Actinomycetes</taxon>
        <taxon>Propionibacteriales</taxon>
        <taxon>Nocardioidaceae</taxon>
        <taxon>Aeromicrobium</taxon>
    </lineage>
</organism>
<dbReference type="NCBIfam" id="NF004469">
    <property type="entry name" value="PRK05800.1"/>
    <property type="match status" value="1"/>
</dbReference>
<dbReference type="EC" id="2.7.1.156" evidence="8"/>
<evidence type="ECO:0000256" key="3">
    <source>
        <dbReference type="ARBA" id="ARBA00001522"/>
    </source>
</evidence>
<evidence type="ECO:0000256" key="14">
    <source>
        <dbReference type="ARBA" id="ARBA00022840"/>
    </source>
</evidence>
<evidence type="ECO:0000256" key="10">
    <source>
        <dbReference type="ARBA" id="ARBA00022573"/>
    </source>
</evidence>
<evidence type="ECO:0000256" key="6">
    <source>
        <dbReference type="ARBA" id="ARBA00005159"/>
    </source>
</evidence>
<comment type="catalytic activity">
    <reaction evidence="3">
        <text>adenosylcob(III)inamide + GTP = adenosylcob(III)inamide phosphate + GDP + H(+)</text>
        <dbReference type="Rhea" id="RHEA:15765"/>
        <dbReference type="ChEBI" id="CHEBI:2480"/>
        <dbReference type="ChEBI" id="CHEBI:15378"/>
        <dbReference type="ChEBI" id="CHEBI:37565"/>
        <dbReference type="ChEBI" id="CHEBI:58189"/>
        <dbReference type="ChEBI" id="CHEBI:58502"/>
        <dbReference type="EC" id="2.7.1.156"/>
    </reaction>
</comment>
<evidence type="ECO:0000256" key="18">
    <source>
        <dbReference type="PIRSR" id="PIRSR006135-1"/>
    </source>
</evidence>
<dbReference type="InterPro" id="IPR027417">
    <property type="entry name" value="P-loop_NTPase"/>
</dbReference>
<comment type="catalytic activity">
    <reaction evidence="2">
        <text>adenosylcob(III)inamide phosphate + GTP + H(+) = adenosylcob(III)inamide-GDP + diphosphate</text>
        <dbReference type="Rhea" id="RHEA:22712"/>
        <dbReference type="ChEBI" id="CHEBI:15378"/>
        <dbReference type="ChEBI" id="CHEBI:33019"/>
        <dbReference type="ChEBI" id="CHEBI:37565"/>
        <dbReference type="ChEBI" id="CHEBI:58502"/>
        <dbReference type="ChEBI" id="CHEBI:60487"/>
        <dbReference type="EC" id="2.7.7.62"/>
    </reaction>
</comment>
<feature type="active site" description="GMP-histidine intermediate" evidence="18">
    <location>
        <position position="51"/>
    </location>
</feature>
<feature type="binding site" evidence="19">
    <location>
        <begin position="7"/>
        <end position="14"/>
    </location>
    <ligand>
        <name>GTP</name>
        <dbReference type="ChEBI" id="CHEBI:37565"/>
    </ligand>
</feature>
<dbReference type="GO" id="GO:0009236">
    <property type="term" value="P:cobalamin biosynthetic process"/>
    <property type="evidence" value="ECO:0007669"/>
    <property type="project" value="UniProtKB-UniPathway"/>
</dbReference>
<comment type="pathway">
    <text evidence="5">Cofactor biosynthesis; adenosylcobalamin biosynthesis; adenosylcobalamin from cob(II)yrinate a,c-diamide: step 6/7.</text>
</comment>
<feature type="binding site" evidence="19">
    <location>
        <position position="83"/>
    </location>
    <ligand>
        <name>GTP</name>
        <dbReference type="ChEBI" id="CHEBI:37565"/>
    </ligand>
</feature>
<keyword evidence="14" id="KW-0067">ATP-binding</keyword>
<dbReference type="EC" id="2.7.7.62" evidence="9"/>
<comment type="function">
    <text evidence="4">Catalyzes ATP-dependent phosphorylation of adenosylcobinamide and addition of GMP to adenosylcobinamide phosphate.</text>
</comment>
<dbReference type="GO" id="GO:0005524">
    <property type="term" value="F:ATP binding"/>
    <property type="evidence" value="ECO:0007669"/>
    <property type="project" value="UniProtKB-KW"/>
</dbReference>